<protein>
    <submittedName>
        <fullName evidence="1">Uncharacterized protein</fullName>
    </submittedName>
</protein>
<gene>
    <name evidence="1" type="ORF">MRATA1EN3_LOCUS13102</name>
</gene>
<name>A0ACB0EN82_RANTA</name>
<proteinExistence type="predicted"/>
<dbReference type="EMBL" id="OX596106">
    <property type="protein sequence ID" value="CAI9701889.1"/>
    <property type="molecule type" value="Genomic_DNA"/>
</dbReference>
<accession>A0ACB0EN82</accession>
<evidence type="ECO:0000313" key="1">
    <source>
        <dbReference type="EMBL" id="CAI9701889.1"/>
    </source>
</evidence>
<sequence length="96" mass="10819">MQNFSTRSGLEDHIISIVSYSCKGMDSIGLYDRQASDYGRVLKRFVVRERRSDSTGVLQQEGNDLQVPPACRILSALLDEKHHWALINIGRATLLT</sequence>
<evidence type="ECO:0000313" key="2">
    <source>
        <dbReference type="Proteomes" id="UP001162501"/>
    </source>
</evidence>
<dbReference type="Proteomes" id="UP001162501">
    <property type="component" value="Chromosome 22"/>
</dbReference>
<reference evidence="1" key="1">
    <citation type="submission" date="2023-05" db="EMBL/GenBank/DDBJ databases">
        <authorList>
            <consortium name="ELIXIR-Norway"/>
        </authorList>
    </citation>
    <scope>NUCLEOTIDE SEQUENCE</scope>
</reference>
<organism evidence="1 2">
    <name type="scientific">Rangifer tarandus platyrhynchus</name>
    <name type="common">Svalbard reindeer</name>
    <dbReference type="NCBI Taxonomy" id="3082113"/>
    <lineage>
        <taxon>Eukaryota</taxon>
        <taxon>Metazoa</taxon>
        <taxon>Chordata</taxon>
        <taxon>Craniata</taxon>
        <taxon>Vertebrata</taxon>
        <taxon>Euteleostomi</taxon>
        <taxon>Mammalia</taxon>
        <taxon>Eutheria</taxon>
        <taxon>Laurasiatheria</taxon>
        <taxon>Artiodactyla</taxon>
        <taxon>Ruminantia</taxon>
        <taxon>Pecora</taxon>
        <taxon>Cervidae</taxon>
        <taxon>Odocoileinae</taxon>
        <taxon>Rangifer</taxon>
    </lineage>
</organism>